<dbReference type="EMBL" id="FRBX01000001">
    <property type="protein sequence ID" value="SHL58170.1"/>
    <property type="molecule type" value="Genomic_DNA"/>
</dbReference>
<dbReference type="Proteomes" id="UP000198431">
    <property type="component" value="Unassembled WGS sequence"/>
</dbReference>
<evidence type="ECO:0000313" key="5">
    <source>
        <dbReference type="Proteomes" id="UP000184216"/>
    </source>
</evidence>
<dbReference type="GO" id="GO:0003677">
    <property type="term" value="F:DNA binding"/>
    <property type="evidence" value="ECO:0007669"/>
    <property type="project" value="InterPro"/>
</dbReference>
<dbReference type="InterPro" id="IPR007492">
    <property type="entry name" value="LytTR_DNA-bd_dom"/>
</dbReference>
<feature type="transmembrane region" description="Helical" evidence="1">
    <location>
        <begin position="55"/>
        <end position="76"/>
    </location>
</feature>
<reference evidence="3 6" key="1">
    <citation type="submission" date="2016-11" db="EMBL/GenBank/DDBJ databases">
        <title>Whole genomes of Flavobacteriaceae.</title>
        <authorList>
            <person name="Stine C."/>
            <person name="Li C."/>
            <person name="Tadesse D."/>
        </authorList>
    </citation>
    <scope>NUCLEOTIDE SEQUENCE [LARGE SCALE GENOMIC DNA]</scope>
    <source>
        <strain evidence="3 6">ATCC 19366</strain>
    </source>
</reference>
<keyword evidence="5" id="KW-1185">Reference proteome</keyword>
<feature type="transmembrane region" description="Helical" evidence="1">
    <location>
        <begin position="96"/>
        <end position="117"/>
    </location>
</feature>
<evidence type="ECO:0000256" key="1">
    <source>
        <dbReference type="SAM" id="Phobius"/>
    </source>
</evidence>
<gene>
    <name evidence="3" type="ORF">B0A72_13140</name>
    <name evidence="4" type="ORF">SAMN05444387_0980</name>
</gene>
<dbReference type="Gene3D" id="2.40.50.1020">
    <property type="entry name" value="LytTr DNA-binding domain"/>
    <property type="match status" value="1"/>
</dbReference>
<sequence>MPFYINKEHLLNEIEYPTRYQPENLLKSSAIVFASIFVFLLLFAPFGVYEPEFRLNYFLICFFHAFSPALILFSYFGTYNYITRNQLKNWTLLKEYIHVGIFLLLSGIASFLMRDLIYNNPNNWSWRYLYEEIRNCFLAGILFYFFLRMAGFYFKSKKGSPFVLQFTPLENKTQKTAVSPTLFINTQVKQDDFTLNLEDLLFVKADGNYIELTKSNNEEATVELKRISLTQFEKQIADYPHFFRCHRTYLVNMFKIEKVSGNSQGYLLSFPNTNAKVPVSRNQIESFNNCYNQLRNLQIA</sequence>
<name>A0AB36P0F0_9FLAO</name>
<dbReference type="PANTHER" id="PTHR37299:SF1">
    <property type="entry name" value="STAGE 0 SPORULATION PROTEIN A HOMOLOG"/>
    <property type="match status" value="1"/>
</dbReference>
<organism evidence="3 6">
    <name type="scientific">Flavobacterium pectinovorum</name>
    <dbReference type="NCBI Taxonomy" id="29533"/>
    <lineage>
        <taxon>Bacteria</taxon>
        <taxon>Pseudomonadati</taxon>
        <taxon>Bacteroidota</taxon>
        <taxon>Flavobacteriia</taxon>
        <taxon>Flavobacteriales</taxon>
        <taxon>Flavobacteriaceae</taxon>
        <taxon>Flavobacterium</taxon>
    </lineage>
</organism>
<evidence type="ECO:0000313" key="4">
    <source>
        <dbReference type="EMBL" id="SHL58170.1"/>
    </source>
</evidence>
<dbReference type="InterPro" id="IPR046947">
    <property type="entry name" value="LytR-like"/>
</dbReference>
<evidence type="ECO:0000313" key="6">
    <source>
        <dbReference type="Proteomes" id="UP000198431"/>
    </source>
</evidence>
<dbReference type="AlphaFoldDB" id="A0AB36P0F0"/>
<dbReference type="Proteomes" id="UP000184216">
    <property type="component" value="Unassembled WGS sequence"/>
</dbReference>
<feature type="domain" description="HTH LytTR-type" evidence="2">
    <location>
        <begin position="184"/>
        <end position="293"/>
    </location>
</feature>
<dbReference type="RefSeq" id="WP_073393938.1">
    <property type="nucleotide sequence ID" value="NZ_FRBX01000001.1"/>
</dbReference>
<dbReference type="Pfam" id="PF04397">
    <property type="entry name" value="LytTR"/>
    <property type="match status" value="1"/>
</dbReference>
<feature type="transmembrane region" description="Helical" evidence="1">
    <location>
        <begin position="137"/>
        <end position="154"/>
    </location>
</feature>
<reference evidence="4 5" key="2">
    <citation type="submission" date="2016-11" db="EMBL/GenBank/DDBJ databases">
        <authorList>
            <person name="Varghese N."/>
            <person name="Submissions S."/>
        </authorList>
    </citation>
    <scope>NUCLEOTIDE SEQUENCE [LARGE SCALE GENOMIC DNA]</scope>
    <source>
        <strain evidence="4 5">DSM 6368</strain>
    </source>
</reference>
<dbReference type="SMART" id="SM00850">
    <property type="entry name" value="LytTR"/>
    <property type="match status" value="1"/>
</dbReference>
<dbReference type="EMBL" id="MUHB01000010">
    <property type="protein sequence ID" value="OXB04434.1"/>
    <property type="molecule type" value="Genomic_DNA"/>
</dbReference>
<accession>A0AB36P0F0</accession>
<evidence type="ECO:0000313" key="3">
    <source>
        <dbReference type="EMBL" id="OXB04434.1"/>
    </source>
</evidence>
<evidence type="ECO:0000259" key="2">
    <source>
        <dbReference type="PROSITE" id="PS50930"/>
    </source>
</evidence>
<proteinExistence type="predicted"/>
<dbReference type="PROSITE" id="PS50930">
    <property type="entry name" value="HTH_LYTTR"/>
    <property type="match status" value="1"/>
</dbReference>
<feature type="transmembrane region" description="Helical" evidence="1">
    <location>
        <begin position="29"/>
        <end position="49"/>
    </location>
</feature>
<keyword evidence="1" id="KW-1133">Transmembrane helix</keyword>
<comment type="caution">
    <text evidence="3">The sequence shown here is derived from an EMBL/GenBank/DDBJ whole genome shotgun (WGS) entry which is preliminary data.</text>
</comment>
<keyword evidence="1" id="KW-0472">Membrane</keyword>
<keyword evidence="1" id="KW-0812">Transmembrane</keyword>
<protein>
    <submittedName>
        <fullName evidence="4">Transcriptional regulator, LytTR family</fullName>
    </submittedName>
</protein>
<dbReference type="PANTHER" id="PTHR37299">
    <property type="entry name" value="TRANSCRIPTIONAL REGULATOR-RELATED"/>
    <property type="match status" value="1"/>
</dbReference>
<dbReference type="GO" id="GO:0000156">
    <property type="term" value="F:phosphorelay response regulator activity"/>
    <property type="evidence" value="ECO:0007669"/>
    <property type="project" value="InterPro"/>
</dbReference>